<name>A0A2K4Y4Z1_9MYCO</name>
<feature type="region of interest" description="Disordered" evidence="1">
    <location>
        <begin position="85"/>
        <end position="164"/>
    </location>
</feature>
<dbReference type="EMBL" id="FXEG02000002">
    <property type="protein sequence ID" value="SOX51858.1"/>
    <property type="molecule type" value="Genomic_DNA"/>
</dbReference>
<organism evidence="3 4">
    <name type="scientific">Mycobacterium ahvazicum</name>
    <dbReference type="NCBI Taxonomy" id="1964395"/>
    <lineage>
        <taxon>Bacteria</taxon>
        <taxon>Bacillati</taxon>
        <taxon>Actinomycetota</taxon>
        <taxon>Actinomycetes</taxon>
        <taxon>Mycobacteriales</taxon>
        <taxon>Mycobacteriaceae</taxon>
        <taxon>Mycobacterium</taxon>
        <taxon>Mycobacterium simiae complex</taxon>
    </lineage>
</organism>
<reference evidence="3" key="1">
    <citation type="submission" date="2018-01" db="EMBL/GenBank/DDBJ databases">
        <authorList>
            <consortium name="Urmite Genomes"/>
        </authorList>
    </citation>
    <scope>NUCLEOTIDE SEQUENCE [LARGE SCALE GENOMIC DNA]</scope>
    <source>
        <strain evidence="3">AFP003</strain>
    </source>
</reference>
<feature type="non-terminal residue" evidence="3">
    <location>
        <position position="1"/>
    </location>
</feature>
<accession>A0A2K4Y4Z1</accession>
<dbReference type="Proteomes" id="UP000236318">
    <property type="component" value="Unassembled WGS sequence"/>
</dbReference>
<gene>
    <name evidence="3" type="ORF">MAAFP003_520</name>
</gene>
<keyword evidence="4" id="KW-1185">Reference proteome</keyword>
<evidence type="ECO:0000313" key="4">
    <source>
        <dbReference type="Proteomes" id="UP000236318"/>
    </source>
</evidence>
<sequence>VAGPPDDFNNEPTRYRGVGRGDHPSADEPPPPAPDPAEPPLDPFDEDTEPTPWYRKPVGLIIWGLSVLILIALIVYGIIELIGDQGTSNTPSTHTTTTTTPTTTPTTTSTATTTTTTSPPSATTTTEPPTSGPVESPAPQPTRQEPTRRRHWPSWLPTTIPAIP</sequence>
<evidence type="ECO:0000256" key="2">
    <source>
        <dbReference type="SAM" id="Phobius"/>
    </source>
</evidence>
<protein>
    <submittedName>
        <fullName evidence="3">Uncharacterized protein</fullName>
    </submittedName>
</protein>
<evidence type="ECO:0000313" key="3">
    <source>
        <dbReference type="EMBL" id="SOX51858.1"/>
    </source>
</evidence>
<dbReference type="AlphaFoldDB" id="A0A2K4Y4Z1"/>
<feature type="region of interest" description="Disordered" evidence="1">
    <location>
        <begin position="1"/>
        <end position="50"/>
    </location>
</feature>
<proteinExistence type="predicted"/>
<dbReference type="InterPro" id="IPR054054">
    <property type="entry name" value="Ng_1-3-like"/>
</dbReference>
<keyword evidence="2" id="KW-1133">Transmembrane helix</keyword>
<keyword evidence="2" id="KW-0812">Transmembrane</keyword>
<evidence type="ECO:0000256" key="1">
    <source>
        <dbReference type="SAM" id="MobiDB-lite"/>
    </source>
</evidence>
<feature type="transmembrane region" description="Helical" evidence="2">
    <location>
        <begin position="60"/>
        <end position="79"/>
    </location>
</feature>
<keyword evidence="2" id="KW-0472">Membrane</keyword>
<feature type="compositionally biased region" description="Low complexity" evidence="1">
    <location>
        <begin position="87"/>
        <end position="129"/>
    </location>
</feature>
<feature type="compositionally biased region" description="Pro residues" evidence="1">
    <location>
        <begin position="27"/>
        <end position="42"/>
    </location>
</feature>
<dbReference type="Pfam" id="PF21827">
    <property type="entry name" value="New_glue"/>
    <property type="match status" value="1"/>
</dbReference>
<comment type="caution">
    <text evidence="3">The sequence shown here is derived from an EMBL/GenBank/DDBJ whole genome shotgun (WGS) entry which is preliminary data.</text>
</comment>